<organism evidence="1 2">
    <name type="scientific">Staphylococcus saprophyticus</name>
    <dbReference type="NCBI Taxonomy" id="29385"/>
    <lineage>
        <taxon>Bacteria</taxon>
        <taxon>Bacillati</taxon>
        <taxon>Bacillota</taxon>
        <taxon>Bacilli</taxon>
        <taxon>Bacillales</taxon>
        <taxon>Staphylococcaceae</taxon>
        <taxon>Staphylococcus</taxon>
    </lineage>
</organism>
<dbReference type="RefSeq" id="WP_011302465.1">
    <property type="nucleotide sequence ID" value="NZ_CAXOKG010000002.1"/>
</dbReference>
<dbReference type="AlphaFoldDB" id="A0A380HMI2"/>
<dbReference type="Proteomes" id="UP000254707">
    <property type="component" value="Unassembled WGS sequence"/>
</dbReference>
<accession>A0A380HMI2</accession>
<proteinExistence type="predicted"/>
<protein>
    <submittedName>
        <fullName evidence="1">Exported protein</fullName>
    </submittedName>
</protein>
<reference evidence="1 2" key="1">
    <citation type="submission" date="2018-06" db="EMBL/GenBank/DDBJ databases">
        <authorList>
            <consortium name="Pathogen Informatics"/>
            <person name="Doyle S."/>
        </authorList>
    </citation>
    <scope>NUCLEOTIDE SEQUENCE [LARGE SCALE GENOMIC DNA]</scope>
    <source>
        <strain evidence="1 2">NCTC7688</strain>
    </source>
</reference>
<dbReference type="Pfam" id="PF16230">
    <property type="entry name" value="DUF4889"/>
    <property type="match status" value="1"/>
</dbReference>
<sequence>MKNSKVFAISLSVIMLVIAVVLIIMMFTSGQKETYYGYMKDATTADKVISEKDHKIEKNVKLPSKSDFSPKKGDFVKLVKADGDDTYSKMEVVDHDDIPHGLMMKIHDMGGMKGM</sequence>
<dbReference type="GeneID" id="3614975"/>
<dbReference type="InterPro" id="IPR032613">
    <property type="entry name" value="DUF4889"/>
</dbReference>
<evidence type="ECO:0000313" key="1">
    <source>
        <dbReference type="EMBL" id="SUM82160.1"/>
    </source>
</evidence>
<dbReference type="OMA" id="DKMINTK"/>
<gene>
    <name evidence="1" type="ORF">NCTC7688_00656</name>
</gene>
<evidence type="ECO:0000313" key="2">
    <source>
        <dbReference type="Proteomes" id="UP000254707"/>
    </source>
</evidence>
<dbReference type="EMBL" id="UHED01000001">
    <property type="protein sequence ID" value="SUM82160.1"/>
    <property type="molecule type" value="Genomic_DNA"/>
</dbReference>
<name>A0A380HMI2_STASA</name>